<sequence length="480" mass="53451">MTQLGEGVSIPTVDKPEEKEEEIKSVKIRYSVFFDGTLNNKANIDARLVSADSKDLTAEEKKTSENLKNNMSIDELTWAQNVYNELADVDSFENGYTNIVKLERHIDTAPQAPYDLGFASYIEGAGTRDSKKDKMFGYALGVGCSGVKKKVVKGVDEVVKGIKAKHSDKAVIIELLTLDTFGFSRGAAGARYFIYKALLDGKSVKEQLEDSGYKVKKVEFKFAGLFDTVSSHGLSFTNDTPALKLDSVSFVEQVVHLAAADEHREKFSLTDIQSAKSKGIQVYLPGVHSDVGGSYRDNSPDGLDGGEKLLKLFWAKGNDSEEKAIAEKKRLIDTGWYTEDEIEIKTRTRRRLNKGLKTKYATLYAGKAKVSNQYSRIPLQIMADQAVESEIKFKPALKSAEKVPGTLSKAESNIKKYFSKNKKVPESASTYTSKADDWLNDTSQWLKDLRHDCFHFSAHYSIGLSPRIKNGKRTRLVLRG</sequence>
<protein>
    <recommendedName>
        <fullName evidence="1">T6SS Phospholipase effector Tle1-like catalytic domain-containing protein</fullName>
    </recommendedName>
</protein>
<dbReference type="Pfam" id="PF09994">
    <property type="entry name" value="T6SS_Tle1-like_cat"/>
    <property type="match status" value="1"/>
</dbReference>
<evidence type="ECO:0000313" key="2">
    <source>
        <dbReference type="EMBL" id="RDH83858.1"/>
    </source>
</evidence>
<feature type="domain" description="T6SS Phospholipase effector Tle1-like catalytic" evidence="1">
    <location>
        <begin position="209"/>
        <end position="299"/>
    </location>
</feature>
<proteinExistence type="predicted"/>
<evidence type="ECO:0000259" key="1">
    <source>
        <dbReference type="Pfam" id="PF09994"/>
    </source>
</evidence>
<organism evidence="2 3">
    <name type="scientific">endosymbiont of Galathealinum brachiosum</name>
    <dbReference type="NCBI Taxonomy" id="2200906"/>
    <lineage>
        <taxon>Bacteria</taxon>
        <taxon>Pseudomonadati</taxon>
        <taxon>Pseudomonadota</taxon>
        <taxon>Gammaproteobacteria</taxon>
        <taxon>sulfur-oxidizing symbionts</taxon>
    </lineage>
</organism>
<evidence type="ECO:0000313" key="3">
    <source>
        <dbReference type="Proteomes" id="UP000254266"/>
    </source>
</evidence>
<dbReference type="PANTHER" id="PTHR33840:SF1">
    <property type="entry name" value="TLE1 PHOSPHOLIPASE DOMAIN-CONTAINING PROTEIN"/>
    <property type="match status" value="1"/>
</dbReference>
<keyword evidence="3" id="KW-1185">Reference proteome</keyword>
<dbReference type="Proteomes" id="UP000254266">
    <property type="component" value="Unassembled WGS sequence"/>
</dbReference>
<reference evidence="2 3" key="1">
    <citation type="journal article" date="2018" name="ISME J.">
        <title>Endosymbiont genomes yield clues of tubeworm success.</title>
        <authorList>
            <person name="Li Y."/>
            <person name="Liles M.R."/>
            <person name="Halanych K.M."/>
        </authorList>
    </citation>
    <scope>NUCLEOTIDE SEQUENCE [LARGE SCALE GENOMIC DNA]</scope>
    <source>
        <strain evidence="2">A1464</strain>
    </source>
</reference>
<dbReference type="PANTHER" id="PTHR33840">
    <property type="match status" value="1"/>
</dbReference>
<accession>A0A370DG10</accession>
<comment type="caution">
    <text evidence="2">The sequence shown here is derived from an EMBL/GenBank/DDBJ whole genome shotgun (WGS) entry which is preliminary data.</text>
</comment>
<dbReference type="EMBL" id="QFXC01000008">
    <property type="protein sequence ID" value="RDH83858.1"/>
    <property type="molecule type" value="Genomic_DNA"/>
</dbReference>
<name>A0A370DG10_9GAMM</name>
<gene>
    <name evidence="2" type="ORF">DIZ80_06905</name>
</gene>
<dbReference type="InterPro" id="IPR018712">
    <property type="entry name" value="Tle1-like_cat"/>
</dbReference>
<dbReference type="AlphaFoldDB" id="A0A370DG10"/>